<reference evidence="2" key="1">
    <citation type="journal article" date="2023" name="PhytoFront">
        <title>Draft Genome Resources of Seven Strains of Tilletia horrida, Causal Agent of Kernel Smut of Rice.</title>
        <authorList>
            <person name="Khanal S."/>
            <person name="Antony Babu S."/>
            <person name="Zhou X.G."/>
        </authorList>
    </citation>
    <scope>NUCLEOTIDE SEQUENCE</scope>
    <source>
        <strain evidence="2">TX3</strain>
    </source>
</reference>
<feature type="coiled-coil region" evidence="1">
    <location>
        <begin position="20"/>
        <end position="47"/>
    </location>
</feature>
<dbReference type="AlphaFoldDB" id="A0AAN6G5V1"/>
<name>A0AAN6G5V1_9BASI</name>
<feature type="non-terminal residue" evidence="2">
    <location>
        <position position="1"/>
    </location>
</feature>
<comment type="caution">
    <text evidence="2">The sequence shown here is derived from an EMBL/GenBank/DDBJ whole genome shotgun (WGS) entry which is preliminary data.</text>
</comment>
<evidence type="ECO:0000256" key="1">
    <source>
        <dbReference type="SAM" id="Coils"/>
    </source>
</evidence>
<sequence length="65" mass="7309">NAIKHANKKAEEAADLTARYPGTLDKLNKSQEELRKLKEEKIAWRAEKVRIHKATAPKDSGHTSS</sequence>
<keyword evidence="1" id="KW-0175">Coiled coil</keyword>
<dbReference type="EMBL" id="JAPDMQ010001384">
    <property type="protein sequence ID" value="KAK0518186.1"/>
    <property type="molecule type" value="Genomic_DNA"/>
</dbReference>
<evidence type="ECO:0000313" key="3">
    <source>
        <dbReference type="Proteomes" id="UP001176521"/>
    </source>
</evidence>
<evidence type="ECO:0000313" key="2">
    <source>
        <dbReference type="EMBL" id="KAK0518186.1"/>
    </source>
</evidence>
<protein>
    <submittedName>
        <fullName evidence="2">Uncharacterized protein</fullName>
    </submittedName>
</protein>
<dbReference type="Proteomes" id="UP001176521">
    <property type="component" value="Unassembled WGS sequence"/>
</dbReference>
<organism evidence="2 3">
    <name type="scientific">Tilletia horrida</name>
    <dbReference type="NCBI Taxonomy" id="155126"/>
    <lineage>
        <taxon>Eukaryota</taxon>
        <taxon>Fungi</taxon>
        <taxon>Dikarya</taxon>
        <taxon>Basidiomycota</taxon>
        <taxon>Ustilaginomycotina</taxon>
        <taxon>Exobasidiomycetes</taxon>
        <taxon>Tilletiales</taxon>
        <taxon>Tilletiaceae</taxon>
        <taxon>Tilletia</taxon>
    </lineage>
</organism>
<accession>A0AAN6G5V1</accession>
<keyword evidence="3" id="KW-1185">Reference proteome</keyword>
<gene>
    <name evidence="2" type="ORF">OC842_007867</name>
</gene>
<proteinExistence type="predicted"/>